<dbReference type="Proteomes" id="UP000245202">
    <property type="component" value="Unassembled WGS sequence"/>
</dbReference>
<sequence>MSEKESRQRLHSELAKAGFLSAEDYAGAVRTQAEQERLKQETERYRTAVLAAAEAVAALESELSGTEWLSPEDLQEAIMTTRGKHEELLGEEQSSLRFAAEAARLVASVDRAARQAGELEEKLERVQDIYGNMKGDNSLKMSFERYILIEYLEQIVAMANVRLNELSGGQFQLQRSDRLETRGKQSGLGLDVYDAYTGQNRDVKSLSGGEKFNASLCLALGMTDVIQSHQGGVSIDMMLIDEGFGSLDEESLHKAIAALVDLQKAGRMIGVISHVQELKEAFPACLEVNKTKEGYSTTSFLLK</sequence>
<dbReference type="AlphaFoldDB" id="A0A2R5EXE4"/>
<dbReference type="SUPFAM" id="SSF52540">
    <property type="entry name" value="P-loop containing nucleoside triphosphate hydrolases"/>
    <property type="match status" value="1"/>
</dbReference>
<gene>
    <name evidence="5" type="ORF">PAT3040_06196</name>
</gene>
<comment type="subunit">
    <text evidence="2">Heterodimer of SbcC and SbcD.</text>
</comment>
<name>A0A2R5EXE4_9BACL</name>
<protein>
    <recommendedName>
        <fullName evidence="3">Nuclease SbcCD subunit C</fullName>
    </recommendedName>
</protein>
<dbReference type="PANTHER" id="PTHR32114">
    <property type="entry name" value="ABC TRANSPORTER ABCH.3"/>
    <property type="match status" value="1"/>
</dbReference>
<feature type="coiled-coil region" evidence="4">
    <location>
        <begin position="102"/>
        <end position="129"/>
    </location>
</feature>
<keyword evidence="5" id="KW-0378">Hydrolase</keyword>
<keyword evidence="6" id="KW-1185">Reference proteome</keyword>
<accession>A0A2R5EXE4</accession>
<evidence type="ECO:0000256" key="3">
    <source>
        <dbReference type="ARBA" id="ARBA00013368"/>
    </source>
</evidence>
<evidence type="ECO:0000256" key="1">
    <source>
        <dbReference type="ARBA" id="ARBA00006930"/>
    </source>
</evidence>
<evidence type="ECO:0000256" key="2">
    <source>
        <dbReference type="ARBA" id="ARBA00011322"/>
    </source>
</evidence>
<dbReference type="EMBL" id="BDQX01000398">
    <property type="protein sequence ID" value="GBG11382.1"/>
    <property type="molecule type" value="Genomic_DNA"/>
</dbReference>
<keyword evidence="4" id="KW-0175">Coiled coil</keyword>
<comment type="caution">
    <text evidence="5">The sequence shown here is derived from an EMBL/GenBank/DDBJ whole genome shotgun (WGS) entry which is preliminary data.</text>
</comment>
<comment type="similarity">
    <text evidence="1">Belongs to the SMC family. SbcC subfamily.</text>
</comment>
<evidence type="ECO:0000313" key="6">
    <source>
        <dbReference type="Proteomes" id="UP000245202"/>
    </source>
</evidence>
<evidence type="ECO:0000313" key="5">
    <source>
        <dbReference type="EMBL" id="GBG11382.1"/>
    </source>
</evidence>
<dbReference type="InterPro" id="IPR027417">
    <property type="entry name" value="P-loop_NTPase"/>
</dbReference>
<keyword evidence="5" id="KW-0269">Exonuclease</keyword>
<dbReference type="Gene3D" id="3.40.50.300">
    <property type="entry name" value="P-loop containing nucleotide triphosphate hydrolases"/>
    <property type="match status" value="1"/>
</dbReference>
<dbReference type="GO" id="GO:0004527">
    <property type="term" value="F:exonuclease activity"/>
    <property type="evidence" value="ECO:0007669"/>
    <property type="project" value="UniProtKB-KW"/>
</dbReference>
<dbReference type="PANTHER" id="PTHR32114:SF2">
    <property type="entry name" value="ABC TRANSPORTER ABCH.3"/>
    <property type="match status" value="1"/>
</dbReference>
<evidence type="ECO:0000256" key="4">
    <source>
        <dbReference type="SAM" id="Coils"/>
    </source>
</evidence>
<organism evidence="5 6">
    <name type="scientific">Paenibacillus agaridevorans</name>
    <dbReference type="NCBI Taxonomy" id="171404"/>
    <lineage>
        <taxon>Bacteria</taxon>
        <taxon>Bacillati</taxon>
        <taxon>Bacillota</taxon>
        <taxon>Bacilli</taxon>
        <taxon>Bacillales</taxon>
        <taxon>Paenibacillaceae</taxon>
        <taxon>Paenibacillus</taxon>
    </lineage>
</organism>
<dbReference type="Pfam" id="PF13558">
    <property type="entry name" value="SbcC_Walker_B"/>
    <property type="match status" value="1"/>
</dbReference>
<proteinExistence type="inferred from homology"/>
<reference evidence="5 6" key="1">
    <citation type="submission" date="2017-08" db="EMBL/GenBank/DDBJ databases">
        <title>Substantial Increase in Enzyme Production by Combined Drug-Resistance Mutations in Paenibacillus agaridevorans.</title>
        <authorList>
            <person name="Tanaka Y."/>
            <person name="Funane K."/>
            <person name="Hosaka T."/>
            <person name="Shiwa Y."/>
            <person name="Fujita N."/>
            <person name="Miyazaki T."/>
            <person name="Yoshikawa H."/>
            <person name="Murakami K."/>
            <person name="Kasahara K."/>
            <person name="Inaoka T."/>
            <person name="Hiraga Y."/>
            <person name="Ochi K."/>
        </authorList>
    </citation>
    <scope>NUCLEOTIDE SEQUENCE [LARGE SCALE GENOMIC DNA]</scope>
    <source>
        <strain evidence="5 6">T-3040</strain>
    </source>
</reference>
<keyword evidence="5" id="KW-0540">Nuclease</keyword>